<dbReference type="PROSITE" id="PS00070">
    <property type="entry name" value="ALDEHYDE_DEHYDR_CYS"/>
    <property type="match status" value="1"/>
</dbReference>
<comment type="similarity">
    <text evidence="1 4 6">Belongs to the aldehyde dehydrogenase family.</text>
</comment>
<reference evidence="8 9" key="1">
    <citation type="submission" date="2024-01" db="EMBL/GenBank/DDBJ databases">
        <title>Hyphobacterium bacterium isolated from marine sediment.</title>
        <authorList>
            <person name="Zhao S."/>
        </authorList>
    </citation>
    <scope>NUCLEOTIDE SEQUENCE [LARGE SCALE GENOMIC DNA]</scope>
    <source>
        <strain evidence="8 9">Y60-23</strain>
    </source>
</reference>
<keyword evidence="9" id="KW-1185">Reference proteome</keyword>
<evidence type="ECO:0000313" key="8">
    <source>
        <dbReference type="EMBL" id="MEE2566774.1"/>
    </source>
</evidence>
<evidence type="ECO:0000256" key="3">
    <source>
        <dbReference type="ARBA" id="ARBA00023027"/>
    </source>
</evidence>
<keyword evidence="2 4" id="KW-0560">Oxidoreductase</keyword>
<dbReference type="InterPro" id="IPR029510">
    <property type="entry name" value="Ald_DH_CS_GLU"/>
</dbReference>
<evidence type="ECO:0000256" key="5">
    <source>
        <dbReference type="PROSITE-ProRule" id="PRU10007"/>
    </source>
</evidence>
<dbReference type="PROSITE" id="PS00687">
    <property type="entry name" value="ALDEHYDE_DEHYDR_GLU"/>
    <property type="match status" value="1"/>
</dbReference>
<dbReference type="RefSeq" id="WP_330196324.1">
    <property type="nucleotide sequence ID" value="NZ_JAZDRO010000003.1"/>
</dbReference>
<keyword evidence="3" id="KW-0520">NAD</keyword>
<dbReference type="GO" id="GO:0050269">
    <property type="term" value="F:coniferyl-aldehyde dehydrogenase [NAD(P)+] activity"/>
    <property type="evidence" value="ECO:0007669"/>
    <property type="project" value="UniProtKB-EC"/>
</dbReference>
<sequence>MSDEQQIERMKTLLDAQKKAFAADRHRSIDERKADIEKVGDLVKHHAKDIMDAIAADYGARSCAETQIAEIGFTISAAKHARSHVAKWAKPKRASVPLTLAPGKAYVRREPKGVAGIISPWNYPLQLAFTPLIAALAAGCRAIIKPSEFTPRTAELMARMLAEAFDENHVAVITGGPAVGEAFAKLPFDHLFYTGSTHVGRLVAMAAADNLVPVTLELGGKSPAIITEDYDLTEAAKPLTWGKYFNAGQTCIAPDYVLAPKDKVRATGEAILAEVQSYYPEPGSDPDYTAIISDKHHQRLSRMIEEARAGGATILQPEMGETGNVRKIPPTIVLDPPLESKLMQEEIFGPVLPVLGYETLNGAISFVNDRDHPLALYVYAKDKAVARRVLDATMSGGASVNASMLHMSVEGMPFGGVGKSGYGAYHGEHGFLTFSHERAVFEAPVWHPSRWIAPPYGKRFDFISKLQMK</sequence>
<dbReference type="Gene3D" id="3.40.605.10">
    <property type="entry name" value="Aldehyde Dehydrogenase, Chain A, domain 1"/>
    <property type="match status" value="1"/>
</dbReference>
<evidence type="ECO:0000256" key="4">
    <source>
        <dbReference type="PIRNR" id="PIRNR036492"/>
    </source>
</evidence>
<dbReference type="Proteomes" id="UP001310692">
    <property type="component" value="Unassembled WGS sequence"/>
</dbReference>
<comment type="caution">
    <text evidence="8">The sequence shown here is derived from an EMBL/GenBank/DDBJ whole genome shotgun (WGS) entry which is preliminary data.</text>
</comment>
<accession>A0ABU7LYY0</accession>
<dbReference type="PANTHER" id="PTHR43570:SF20">
    <property type="entry name" value="ALDEHYDE DEHYDROGENASE ALDX-RELATED"/>
    <property type="match status" value="1"/>
</dbReference>
<evidence type="ECO:0000256" key="6">
    <source>
        <dbReference type="RuleBase" id="RU003345"/>
    </source>
</evidence>
<dbReference type="EMBL" id="JAZDRO010000003">
    <property type="protein sequence ID" value="MEE2566774.1"/>
    <property type="molecule type" value="Genomic_DNA"/>
</dbReference>
<evidence type="ECO:0000256" key="2">
    <source>
        <dbReference type="ARBA" id="ARBA00023002"/>
    </source>
</evidence>
<dbReference type="Gene3D" id="3.40.309.10">
    <property type="entry name" value="Aldehyde Dehydrogenase, Chain A, domain 2"/>
    <property type="match status" value="1"/>
</dbReference>
<dbReference type="PIRSF" id="PIRSF036492">
    <property type="entry name" value="ALDH"/>
    <property type="match status" value="1"/>
</dbReference>
<dbReference type="InterPro" id="IPR016163">
    <property type="entry name" value="Ald_DH_C"/>
</dbReference>
<dbReference type="InterPro" id="IPR016160">
    <property type="entry name" value="Ald_DH_CS_CYS"/>
</dbReference>
<dbReference type="InterPro" id="IPR016161">
    <property type="entry name" value="Ald_DH/histidinol_DH"/>
</dbReference>
<name>A0ABU7LYY0_9PROT</name>
<dbReference type="PANTHER" id="PTHR43570">
    <property type="entry name" value="ALDEHYDE DEHYDROGENASE"/>
    <property type="match status" value="1"/>
</dbReference>
<proteinExistence type="inferred from homology"/>
<dbReference type="InterPro" id="IPR015590">
    <property type="entry name" value="Aldehyde_DH_dom"/>
</dbReference>
<evidence type="ECO:0000313" key="9">
    <source>
        <dbReference type="Proteomes" id="UP001310692"/>
    </source>
</evidence>
<feature type="domain" description="Aldehyde dehydrogenase" evidence="7">
    <location>
        <begin position="9"/>
        <end position="439"/>
    </location>
</feature>
<dbReference type="InterPro" id="IPR012394">
    <property type="entry name" value="Aldehyde_DH_NAD(P)"/>
</dbReference>
<organism evidence="8 9">
    <name type="scientific">Hyphobacterium marinum</name>
    <dbReference type="NCBI Taxonomy" id="3116574"/>
    <lineage>
        <taxon>Bacteria</taxon>
        <taxon>Pseudomonadati</taxon>
        <taxon>Pseudomonadota</taxon>
        <taxon>Alphaproteobacteria</taxon>
        <taxon>Maricaulales</taxon>
        <taxon>Maricaulaceae</taxon>
        <taxon>Hyphobacterium</taxon>
    </lineage>
</organism>
<dbReference type="SUPFAM" id="SSF53720">
    <property type="entry name" value="ALDH-like"/>
    <property type="match status" value="1"/>
</dbReference>
<evidence type="ECO:0000256" key="1">
    <source>
        <dbReference type="ARBA" id="ARBA00009986"/>
    </source>
</evidence>
<protein>
    <recommendedName>
        <fullName evidence="4">Aldehyde dehydrogenase</fullName>
    </recommendedName>
</protein>
<dbReference type="CDD" id="cd07133">
    <property type="entry name" value="ALDH_CALDH_CalB"/>
    <property type="match status" value="1"/>
</dbReference>
<feature type="active site" evidence="5">
    <location>
        <position position="217"/>
    </location>
</feature>
<evidence type="ECO:0000259" key="7">
    <source>
        <dbReference type="Pfam" id="PF00171"/>
    </source>
</evidence>
<dbReference type="InterPro" id="IPR016162">
    <property type="entry name" value="Ald_DH_N"/>
</dbReference>
<gene>
    <name evidence="8" type="ORF">V0U35_08790</name>
</gene>
<dbReference type="Pfam" id="PF00171">
    <property type="entry name" value="Aldedh"/>
    <property type="match status" value="1"/>
</dbReference>